<gene>
    <name evidence="2" type="ORF">ACFPZN_22575</name>
</gene>
<name>A0ABW1A5N1_9ACTN</name>
<keyword evidence="1" id="KW-0812">Transmembrane</keyword>
<reference evidence="3" key="1">
    <citation type="journal article" date="2019" name="Int. J. Syst. Evol. Microbiol.">
        <title>The Global Catalogue of Microorganisms (GCM) 10K type strain sequencing project: providing services to taxonomists for standard genome sequencing and annotation.</title>
        <authorList>
            <consortium name="The Broad Institute Genomics Platform"/>
            <consortium name="The Broad Institute Genome Sequencing Center for Infectious Disease"/>
            <person name="Wu L."/>
            <person name="Ma J."/>
        </authorList>
    </citation>
    <scope>NUCLEOTIDE SEQUENCE [LARGE SCALE GENOMIC DNA]</scope>
    <source>
        <strain evidence="3">KCTC 42087</strain>
    </source>
</reference>
<keyword evidence="3" id="KW-1185">Reference proteome</keyword>
<organism evidence="2 3">
    <name type="scientific">Actinomadura rugatobispora</name>
    <dbReference type="NCBI Taxonomy" id="1994"/>
    <lineage>
        <taxon>Bacteria</taxon>
        <taxon>Bacillati</taxon>
        <taxon>Actinomycetota</taxon>
        <taxon>Actinomycetes</taxon>
        <taxon>Streptosporangiales</taxon>
        <taxon>Thermomonosporaceae</taxon>
        <taxon>Actinomadura</taxon>
    </lineage>
</organism>
<dbReference type="EMBL" id="JBHSON010000031">
    <property type="protein sequence ID" value="MFC5748415.1"/>
    <property type="molecule type" value="Genomic_DNA"/>
</dbReference>
<accession>A0ABW1A5N1</accession>
<evidence type="ECO:0000256" key="1">
    <source>
        <dbReference type="SAM" id="Phobius"/>
    </source>
</evidence>
<feature type="transmembrane region" description="Helical" evidence="1">
    <location>
        <begin position="47"/>
        <end position="67"/>
    </location>
</feature>
<dbReference type="RefSeq" id="WP_378284074.1">
    <property type="nucleotide sequence ID" value="NZ_JBHSON010000031.1"/>
</dbReference>
<keyword evidence="1" id="KW-0472">Membrane</keyword>
<protein>
    <submittedName>
        <fullName evidence="2">Uncharacterized protein</fullName>
    </submittedName>
</protein>
<comment type="caution">
    <text evidence="2">The sequence shown here is derived from an EMBL/GenBank/DDBJ whole genome shotgun (WGS) entry which is preliminary data.</text>
</comment>
<dbReference type="Proteomes" id="UP001596074">
    <property type="component" value="Unassembled WGS sequence"/>
</dbReference>
<keyword evidence="1" id="KW-1133">Transmembrane helix</keyword>
<sequence>MDREEREEVDARRLLAPLRDTGPDAATRVDIAAAVRAGRRRSRNRRIAGAGTLVAAVAAVAVASTLLGRTMPPDDVRPVAPPSQFDLTRQHFRVGSAGGFTPDDYETGRYRQRAHLRLADRDGPRRADGLVTMFPRDRLAGRDGRPWVPSGTRAPDVNGRRAFWPDRPVTRPGAVEVAWEWAPGAWAFASVRGDGADRTVAHRVAQSVLPDGRAVVRAPVTAPASMLGERNRLIGTVSSAPTPGTRPRVALRYGPQDPPARIGAPEPGWIAIGVERPDPDLRTGTTVGGRPAAVTSTRVTVREGADTALFAEAADEATLAASGGSRWLRDLAAAVAPVPGVAWSPPAPSASPRP</sequence>
<proteinExistence type="predicted"/>
<evidence type="ECO:0000313" key="3">
    <source>
        <dbReference type="Proteomes" id="UP001596074"/>
    </source>
</evidence>
<evidence type="ECO:0000313" key="2">
    <source>
        <dbReference type="EMBL" id="MFC5748415.1"/>
    </source>
</evidence>